<reference evidence="1" key="1">
    <citation type="journal article" date="2020" name="New Phytol.">
        <title>Comparative genomics reveals dynamic genome evolution in host specialist ectomycorrhizal fungi.</title>
        <authorList>
            <person name="Lofgren L.A."/>
            <person name="Nguyen N.H."/>
            <person name="Vilgalys R."/>
            <person name="Ruytinx J."/>
            <person name="Liao H.L."/>
            <person name="Branco S."/>
            <person name="Kuo A."/>
            <person name="LaButti K."/>
            <person name="Lipzen A."/>
            <person name="Andreopoulos W."/>
            <person name="Pangilinan J."/>
            <person name="Riley R."/>
            <person name="Hundley H."/>
            <person name="Na H."/>
            <person name="Barry K."/>
            <person name="Grigoriev I.V."/>
            <person name="Stajich J.E."/>
            <person name="Kennedy P.G."/>
        </authorList>
    </citation>
    <scope>NUCLEOTIDE SEQUENCE</scope>
    <source>
        <strain evidence="1">FC203</strain>
    </source>
</reference>
<evidence type="ECO:0000313" key="1">
    <source>
        <dbReference type="EMBL" id="KAG1905439.1"/>
    </source>
</evidence>
<keyword evidence="2" id="KW-1185">Reference proteome</keyword>
<accession>A0AAD4EFR4</accession>
<dbReference type="GeneID" id="64668785"/>
<organism evidence="1 2">
    <name type="scientific">Suillus fuscotomentosus</name>
    <dbReference type="NCBI Taxonomy" id="1912939"/>
    <lineage>
        <taxon>Eukaryota</taxon>
        <taxon>Fungi</taxon>
        <taxon>Dikarya</taxon>
        <taxon>Basidiomycota</taxon>
        <taxon>Agaricomycotina</taxon>
        <taxon>Agaricomycetes</taxon>
        <taxon>Agaricomycetidae</taxon>
        <taxon>Boletales</taxon>
        <taxon>Suillineae</taxon>
        <taxon>Suillaceae</taxon>
        <taxon>Suillus</taxon>
    </lineage>
</organism>
<sequence length="88" mass="10187">MLCECVFSSSKETCTLRRSRLSPRAMEALQILKFSYRQERLCFTRDLIAKEDDYRIAGPVTRRAAEELIVMGKELADLLQNVDEDNVE</sequence>
<dbReference type="AlphaFoldDB" id="A0AAD4EFR4"/>
<comment type="caution">
    <text evidence="1">The sequence shown here is derived from an EMBL/GenBank/DDBJ whole genome shotgun (WGS) entry which is preliminary data.</text>
</comment>
<name>A0AAD4EFR4_9AGAM</name>
<dbReference type="EMBL" id="JABBWK010000007">
    <property type="protein sequence ID" value="KAG1905439.1"/>
    <property type="molecule type" value="Genomic_DNA"/>
</dbReference>
<evidence type="ECO:0000313" key="2">
    <source>
        <dbReference type="Proteomes" id="UP001195769"/>
    </source>
</evidence>
<dbReference type="Proteomes" id="UP001195769">
    <property type="component" value="Unassembled WGS sequence"/>
</dbReference>
<gene>
    <name evidence="1" type="ORF">F5891DRAFT_943546</name>
</gene>
<proteinExistence type="predicted"/>
<protein>
    <submittedName>
        <fullName evidence="1">Uncharacterized protein</fullName>
    </submittedName>
</protein>
<dbReference type="RefSeq" id="XP_041231014.1">
    <property type="nucleotide sequence ID" value="XM_041374487.1"/>
</dbReference>